<dbReference type="Pfam" id="PF12392">
    <property type="entry name" value="DUF3656"/>
    <property type="match status" value="1"/>
</dbReference>
<dbReference type="RefSeq" id="WP_067555528.1">
    <property type="nucleotide sequence ID" value="NZ_CAMTBT010000064.1"/>
</dbReference>
<dbReference type="InterPro" id="IPR001539">
    <property type="entry name" value="Peptidase_U32"/>
</dbReference>
<dbReference type="KEGG" id="fro:AALO17_07210"/>
<dbReference type="AlphaFoldDB" id="A0A140DT78"/>
<protein>
    <recommendedName>
        <fullName evidence="1">Peptidase U32 collagenase domain-containing protein</fullName>
    </recommendedName>
</protein>
<dbReference type="InterPro" id="IPR020988">
    <property type="entry name" value="Pept_U32_collagenase"/>
</dbReference>
<dbReference type="PANTHER" id="PTHR30217:SF10">
    <property type="entry name" value="23S RRNA 5-HYDROXYCYTIDINE C2501 SYNTHASE"/>
    <property type="match status" value="1"/>
</dbReference>
<dbReference type="InterPro" id="IPR051454">
    <property type="entry name" value="RNA/ubiquinone_mod_enzymes"/>
</dbReference>
<proteinExistence type="predicted"/>
<dbReference type="EMBL" id="CP011391">
    <property type="protein sequence ID" value="AMK53855.1"/>
    <property type="molecule type" value="Genomic_DNA"/>
</dbReference>
<organism evidence="2 3">
    <name type="scientific">Faecalibaculum rodentium</name>
    <dbReference type="NCBI Taxonomy" id="1702221"/>
    <lineage>
        <taxon>Bacteria</taxon>
        <taxon>Bacillati</taxon>
        <taxon>Bacillota</taxon>
        <taxon>Erysipelotrichia</taxon>
        <taxon>Erysipelotrichales</taxon>
        <taxon>Erysipelotrichaceae</taxon>
        <taxon>Faecalibaculum</taxon>
    </lineage>
</organism>
<evidence type="ECO:0000313" key="2">
    <source>
        <dbReference type="EMBL" id="AMK53855.1"/>
    </source>
</evidence>
<dbReference type="Proteomes" id="UP000069771">
    <property type="component" value="Chromosome"/>
</dbReference>
<keyword evidence="3" id="KW-1185">Reference proteome</keyword>
<evidence type="ECO:0000313" key="3">
    <source>
        <dbReference type="Proteomes" id="UP000069771"/>
    </source>
</evidence>
<sequence>MPEILAPAGSRDSFDAALAAGADAVYLALPRFGARAYAANFTLEEVQEVIATAHLHGMKVYVTMNIILFEEEMEPAYRQARDLYEAGVDALIVQDLGLMHLLKHRLPALEVHASTQLSVNRPFQMEQLKKLNVRRVVLARECSLEQIRACARVQDMETEVFVHGALCISWSGQCQFSAIRHQRSGNRGQCAQACRMQYELLKDGHPVKTPGSFLLSPRDLSVLDDLDLLQTAGVDSFKIEGRMKSPLYVYEAVENARLGKKRSREDRLALAAAFSRGFTRGRMMDEHGSGLMAMKAGNHQGVSIGTVSGGSRDRVRIRLSMPLHQEDGLRFVWEQGSAGGHANFLYDRKGRLIREGAPGQEVEIPLSSFVPAGADVRLTVDARRTRMVQEKSLHPGRRLPVQAELENSGPGHPLILTLTTPDGHRVQAVSDPVQAATGRGLDAGRLRQQTEKSGDSWADIRVHRMNVPDGIFLPVSAVNRLRRQALENLRELLTAPRQAEETGCLWQPPVVSDTLPPLMVQIQKPGQRLETDAVWMSEFSIPGTVHKAALTEDSGEITAHLGQGRILDGMNISNSWAIAAAQEMGYAGVVLSEEMSEGQIRSTLQGYEQRYGTPAPAAAVVYQKRRLMLMDHCPVNTLERDGSRTGCSLCRRHTYVLQGMDGTSQQLYGNPFCHMQVFADEVDNRLEELADLPFKVVRFTTETPQEAAAVMAEITRLQGVTSRSCD</sequence>
<evidence type="ECO:0000259" key="1">
    <source>
        <dbReference type="Pfam" id="PF12392"/>
    </source>
</evidence>
<dbReference type="OrthoDB" id="9807498at2"/>
<dbReference type="Pfam" id="PF01136">
    <property type="entry name" value="Peptidase_U32"/>
    <property type="match status" value="1"/>
</dbReference>
<gene>
    <name evidence="2" type="ORF">AALO17_07210</name>
</gene>
<feature type="domain" description="Peptidase U32 collagenase" evidence="1">
    <location>
        <begin position="386"/>
        <end position="493"/>
    </location>
</feature>
<dbReference type="STRING" id="1702221.AALO17_07210"/>
<reference evidence="2 3" key="1">
    <citation type="journal article" date="2016" name="Gut Pathog.">
        <title>Whole genome sequencing of "Faecalibaculum rodentium" ALO17, isolated from C57BL/6J laboratory mouse feces.</title>
        <authorList>
            <person name="Lim S."/>
            <person name="Chang D.H."/>
            <person name="Ahn S."/>
            <person name="Kim B.C."/>
        </authorList>
    </citation>
    <scope>NUCLEOTIDE SEQUENCE [LARGE SCALE GENOMIC DNA]</scope>
    <source>
        <strain evidence="2 3">Alo17</strain>
    </source>
</reference>
<name>A0A140DT78_9FIRM</name>
<accession>A0A140DT78</accession>
<dbReference type="GeneID" id="78477529"/>
<dbReference type="PANTHER" id="PTHR30217">
    <property type="entry name" value="PEPTIDASE U32 FAMILY"/>
    <property type="match status" value="1"/>
</dbReference>